<dbReference type="Proteomes" id="UP000307087">
    <property type="component" value="Unassembled WGS sequence"/>
</dbReference>
<evidence type="ECO:0000313" key="1">
    <source>
        <dbReference type="EMBL" id="THV08743.1"/>
    </source>
</evidence>
<sequence length="78" mass="9082">MTADERPPEGYSEPITAWCVEYIDPREPEVGSHQVGAFTTETEAHNLRRRLVADGFFAELRINLVPVHRSVEDWEWDR</sequence>
<name>A0A4S8MZ89_9ACTN</name>
<dbReference type="EMBL" id="STGW01000037">
    <property type="protein sequence ID" value="THV08743.1"/>
    <property type="molecule type" value="Genomic_DNA"/>
</dbReference>
<gene>
    <name evidence="1" type="ORF">E9934_19340</name>
</gene>
<protein>
    <recommendedName>
        <fullName evidence="3">SPOR domain-containing protein</fullName>
    </recommendedName>
</protein>
<dbReference type="AlphaFoldDB" id="A0A4S8MZ89"/>
<organism evidence="1 2">
    <name type="scientific">Nocardioides caeni</name>
    <dbReference type="NCBI Taxonomy" id="574700"/>
    <lineage>
        <taxon>Bacteria</taxon>
        <taxon>Bacillati</taxon>
        <taxon>Actinomycetota</taxon>
        <taxon>Actinomycetes</taxon>
        <taxon>Propionibacteriales</taxon>
        <taxon>Nocardioidaceae</taxon>
        <taxon>Nocardioides</taxon>
    </lineage>
</organism>
<accession>A0A4S8MZ89</accession>
<dbReference type="RefSeq" id="WP_136564541.1">
    <property type="nucleotide sequence ID" value="NZ_BAABLS010000014.1"/>
</dbReference>
<reference evidence="1 2" key="1">
    <citation type="journal article" date="2009" name="Int. J. Syst. Evol. Microbiol.">
        <title>Nocardioides caeni sp. nov., isolated from wastewater.</title>
        <authorList>
            <person name="Yoon J.H."/>
            <person name="Kang S.J."/>
            <person name="Park S."/>
            <person name="Kim W."/>
            <person name="Oh T.K."/>
        </authorList>
    </citation>
    <scope>NUCLEOTIDE SEQUENCE [LARGE SCALE GENOMIC DNA]</scope>
    <source>
        <strain evidence="1 2">DSM 23134</strain>
    </source>
</reference>
<evidence type="ECO:0008006" key="3">
    <source>
        <dbReference type="Google" id="ProtNLM"/>
    </source>
</evidence>
<evidence type="ECO:0000313" key="2">
    <source>
        <dbReference type="Proteomes" id="UP000307087"/>
    </source>
</evidence>
<comment type="caution">
    <text evidence="1">The sequence shown here is derived from an EMBL/GenBank/DDBJ whole genome shotgun (WGS) entry which is preliminary data.</text>
</comment>
<dbReference type="OrthoDB" id="5148499at2"/>
<proteinExistence type="predicted"/>
<keyword evidence="2" id="KW-1185">Reference proteome</keyword>